<dbReference type="InterPro" id="IPR036322">
    <property type="entry name" value="WD40_repeat_dom_sf"/>
</dbReference>
<dbReference type="SUPFAM" id="SSF50978">
    <property type="entry name" value="WD40 repeat-like"/>
    <property type="match status" value="1"/>
</dbReference>
<dbReference type="InterPro" id="IPR001680">
    <property type="entry name" value="WD40_rpt"/>
</dbReference>
<evidence type="ECO:0000256" key="5">
    <source>
        <dbReference type="SAM" id="MobiDB-lite"/>
    </source>
</evidence>
<dbReference type="Gene3D" id="2.130.10.10">
    <property type="entry name" value="YVTN repeat-like/Quinoprotein amine dehydrogenase"/>
    <property type="match status" value="1"/>
</dbReference>
<evidence type="ECO:0000259" key="7">
    <source>
        <dbReference type="Pfam" id="PF25066"/>
    </source>
</evidence>
<dbReference type="PROSITE" id="PS00678">
    <property type="entry name" value="WD_REPEATS_1"/>
    <property type="match status" value="1"/>
</dbReference>
<dbReference type="Proteomes" id="UP000094285">
    <property type="component" value="Unassembled WGS sequence"/>
</dbReference>
<dbReference type="Pfam" id="PF12816">
    <property type="entry name" value="TPR_Vps8"/>
    <property type="match status" value="1"/>
</dbReference>
<reference evidence="9" key="1">
    <citation type="submission" date="2016-05" db="EMBL/GenBank/DDBJ databases">
        <title>Comparative genomics of biotechnologically important yeasts.</title>
        <authorList>
            <consortium name="DOE Joint Genome Institute"/>
            <person name="Riley R."/>
            <person name="Haridas S."/>
            <person name="Wolfe K.H."/>
            <person name="Lopes M.R."/>
            <person name="Hittinger C.T."/>
            <person name="Goker M."/>
            <person name="Salamov A."/>
            <person name="Wisecaver J."/>
            <person name="Long T.M."/>
            <person name="Aerts A.L."/>
            <person name="Barry K."/>
            <person name="Choi C."/>
            <person name="Clum A."/>
            <person name="Coughlan A.Y."/>
            <person name="Deshpande S."/>
            <person name="Douglass A.P."/>
            <person name="Hanson S.J."/>
            <person name="Klenk H.-P."/>
            <person name="Labutti K."/>
            <person name="Lapidus A."/>
            <person name="Lindquist E."/>
            <person name="Lipzen A."/>
            <person name="Meier-Kolthoff J.P."/>
            <person name="Ohm R.A."/>
            <person name="Otillar R.P."/>
            <person name="Pangilinan J."/>
            <person name="Peng Y."/>
            <person name="Rokas A."/>
            <person name="Rosa C.A."/>
            <person name="Scheuner C."/>
            <person name="Sibirny A.A."/>
            <person name="Slot J.C."/>
            <person name="Stielow J.B."/>
            <person name="Sun H."/>
            <person name="Kurtzman C.P."/>
            <person name="Blackwell M."/>
            <person name="Grigoriev I.V."/>
            <person name="Jeffries T.W."/>
        </authorList>
    </citation>
    <scope>NUCLEOTIDE SEQUENCE [LARGE SCALE GENOMIC DNA]</scope>
    <source>
        <strain evidence="9">NRRL Y-17324</strain>
    </source>
</reference>
<keyword evidence="2 4" id="KW-0853">WD repeat</keyword>
<dbReference type="GeneID" id="30984828"/>
<dbReference type="STRING" id="984487.A0A1E4SBB6"/>
<name>A0A1E4SBB6_9ASCO</name>
<dbReference type="RefSeq" id="XP_020061887.1">
    <property type="nucleotide sequence ID" value="XM_020210692.1"/>
</dbReference>
<evidence type="ECO:0000259" key="6">
    <source>
        <dbReference type="Pfam" id="PF12816"/>
    </source>
</evidence>
<dbReference type="InterPro" id="IPR019775">
    <property type="entry name" value="WD40_repeat_CS"/>
</dbReference>
<gene>
    <name evidence="8" type="ORF">CANTADRAFT_57432</name>
</gene>
<dbReference type="Pfam" id="PF25066">
    <property type="entry name" value="TPR_VPS8_2"/>
    <property type="match status" value="1"/>
</dbReference>
<dbReference type="InterPro" id="IPR045111">
    <property type="entry name" value="Vps41/Vps8"/>
</dbReference>
<dbReference type="Pfam" id="PF23410">
    <property type="entry name" value="Beta-prop_VPS8"/>
    <property type="match status" value="1"/>
</dbReference>
<keyword evidence="9" id="KW-1185">Reference proteome</keyword>
<dbReference type="InterPro" id="IPR025941">
    <property type="entry name" value="Vps8_central_dom"/>
</dbReference>
<dbReference type="GO" id="GO:0006623">
    <property type="term" value="P:protein targeting to vacuole"/>
    <property type="evidence" value="ECO:0007669"/>
    <property type="project" value="InterPro"/>
</dbReference>
<feature type="domain" description="VPS8-like TPR-like repeats" evidence="7">
    <location>
        <begin position="1149"/>
        <end position="1224"/>
    </location>
</feature>
<evidence type="ECO:0000256" key="2">
    <source>
        <dbReference type="ARBA" id="ARBA00022574"/>
    </source>
</evidence>
<evidence type="ECO:0000313" key="9">
    <source>
        <dbReference type="Proteomes" id="UP000094285"/>
    </source>
</evidence>
<organism evidence="8 9">
    <name type="scientific">Suhomyces tanzawaensis NRRL Y-17324</name>
    <dbReference type="NCBI Taxonomy" id="984487"/>
    <lineage>
        <taxon>Eukaryota</taxon>
        <taxon>Fungi</taxon>
        <taxon>Dikarya</taxon>
        <taxon>Ascomycota</taxon>
        <taxon>Saccharomycotina</taxon>
        <taxon>Pichiomycetes</taxon>
        <taxon>Debaryomycetaceae</taxon>
        <taxon>Suhomyces</taxon>
    </lineage>
</organism>
<proteinExistence type="inferred from homology"/>
<protein>
    <submittedName>
        <fullName evidence="8">Uncharacterized protein</fullName>
    </submittedName>
</protein>
<dbReference type="PANTHER" id="PTHR12616">
    <property type="entry name" value="VACUOLAR PROTEIN SORTING VPS41"/>
    <property type="match status" value="1"/>
</dbReference>
<evidence type="ECO:0000256" key="1">
    <source>
        <dbReference type="ARBA" id="ARBA00009422"/>
    </source>
</evidence>
<dbReference type="InterPro" id="IPR059070">
    <property type="entry name" value="TPR_VPS8_2"/>
</dbReference>
<dbReference type="SMART" id="SM00320">
    <property type="entry name" value="WD40"/>
    <property type="match status" value="2"/>
</dbReference>
<feature type="domain" description="Vacuolar protein sorting-associated protein 8 central" evidence="6">
    <location>
        <begin position="580"/>
        <end position="766"/>
    </location>
</feature>
<feature type="region of interest" description="Disordered" evidence="5">
    <location>
        <begin position="14"/>
        <end position="33"/>
    </location>
</feature>
<feature type="compositionally biased region" description="Polar residues" evidence="5">
    <location>
        <begin position="15"/>
        <end position="32"/>
    </location>
</feature>
<dbReference type="InterPro" id="IPR015943">
    <property type="entry name" value="WD40/YVTN_repeat-like_dom_sf"/>
</dbReference>
<dbReference type="GO" id="GO:0034058">
    <property type="term" value="P:endosomal vesicle fusion"/>
    <property type="evidence" value="ECO:0007669"/>
    <property type="project" value="TreeGrafter"/>
</dbReference>
<feature type="repeat" description="WD" evidence="4">
    <location>
        <begin position="135"/>
        <end position="168"/>
    </location>
</feature>
<evidence type="ECO:0000313" key="8">
    <source>
        <dbReference type="EMBL" id="ODV76765.1"/>
    </source>
</evidence>
<evidence type="ECO:0000256" key="4">
    <source>
        <dbReference type="PROSITE-ProRule" id="PRU00221"/>
    </source>
</evidence>
<dbReference type="GO" id="GO:0005770">
    <property type="term" value="C:late endosome"/>
    <property type="evidence" value="ECO:0007669"/>
    <property type="project" value="TreeGrafter"/>
</dbReference>
<dbReference type="EMBL" id="KV453917">
    <property type="protein sequence ID" value="ODV76765.1"/>
    <property type="molecule type" value="Genomic_DNA"/>
</dbReference>
<keyword evidence="3" id="KW-0677">Repeat</keyword>
<dbReference type="PROSITE" id="PS50294">
    <property type="entry name" value="WD_REPEATS_REGION"/>
    <property type="match status" value="1"/>
</dbReference>
<dbReference type="PANTHER" id="PTHR12616:SF8">
    <property type="entry name" value="VACUOLAR PROTEIN SORTING-ASSOCIATED PROTEIN 8 HOMOLOG"/>
    <property type="match status" value="1"/>
</dbReference>
<dbReference type="PROSITE" id="PS50082">
    <property type="entry name" value="WD_REPEATS_2"/>
    <property type="match status" value="1"/>
</dbReference>
<comment type="similarity">
    <text evidence="1">Belongs to the VPS8 family.</text>
</comment>
<sequence length="1314" mass="149697">MESLFDIPSRAVMSPSASIESGPDWSSRSSTPIRKHRFDERSQTLISLQLKAHSVEYEDIISNVTLPAATTGDLASEILKWSETSTINRIINSLEFTSLHGLPVYMETSSLYLAVGTSSGQVVGFSYDQKIQFVLEGNDVSVSSISFTADSTFLAAGSANGEIRLWDLGSVISPTVAVPPYYTIVPITLQERFTQNAQGHLSGSPITKLTFIGNLTSKIVSVDISGLVFYHSGIKKLMKKVIITRKLLGKNDANVDDPKFIVHGCEILPIGSSNQITDDLGVLAITTENLLLIVSLLSLNNSKNINLITHFKLGKSKHVTDLDNPLINLNWYPCMAKSGGGVENAKLAYSWNNLLTVVELKNDMLPSNLTAIIDDLKDKDKGIPKIPIETTCRWVTSSKKEKIVMTKWITSTLIFVFIKKDEDSTIKLKVLYYSKEKSYDNSIKCIKQRLVVMLGETPSQIYIGKLLNWADILVGFLSQGDYSKALLTVHEFYDSKSVGRLVLIGLPEDPQVRSKLVTPYLFQIMNESVIPIFTKENTPSSYLKLYLHLISLLFQKKSQEDILGNILNEIFENYSDQSEFFSIIEPYILTNQISTLSPTILNHLVKHYIEIDKGLLLTEILCILDTRMLNIDMTIGLCTKYNLRECSIYIWNYILHDYQTPLVEFIKDFQEPAFLNQENEYLKAYSYMSLILTGRQYPIDRFIAGEDESNAKNGICQILFNTSYVNWPKGSASLLEVGNDLTIFPYLYLFLKTDSFEMLSTLNEFFEDPSLNEGIDIFGSGRLITRQYIIEALLDIYDVDEFTTLDHCQLSIFIGRNYSKYSQFIRLSESVLNQVVNSLCDNSTETNKIDCELALQSLLPYYEPYNDEFLLEKLRFAQYYNVLIDIYSSQGKFGQVLEVWLKKSDEDSIDSLANILEKSFQMTKNPLDRLTLVKVIKKNYEQLARYGLENLINLMNQYNPKLNLEVLHFTDKQLALKYLRYFFQKLEAQEIKREVIANYISLLSEFEADKVFDEVEKWLSRNDIGEIEAEIVPILQKHEQIESLALIKIAREQYEQGLRLILDFMIVNVAKLDDDKKLIQKYDKLLKRAMIICEDPGTFQDYDKELNLNEKLWLDIISSLISMASASTGGIHQFLNQCIHTCFRTISDTKLKPGDKHEDSFLRIFHRILNLEEESGENSEATTIATLANIRDILQEVFVSYSYEGEMLDISLRMLNKDISKSMSIIQAEHVKGWVPAKDCSACGKPLWGPLISAVHHEAWLRRQEHELHLAGSTRARPMPEMEGKIVLFRCGHGYHWECMGWKDMECVICSGVH</sequence>
<dbReference type="OrthoDB" id="289913at2759"/>
<dbReference type="GO" id="GO:0030897">
    <property type="term" value="C:HOPS complex"/>
    <property type="evidence" value="ECO:0007669"/>
    <property type="project" value="TreeGrafter"/>
</dbReference>
<evidence type="ECO:0000256" key="3">
    <source>
        <dbReference type="ARBA" id="ARBA00022737"/>
    </source>
</evidence>
<accession>A0A1E4SBB6</accession>